<sequence length="203" mass="22869">MSFEGEKDMSDKEDKEESVGVKKYWFTDIVNVDNLDSDDEPIENNLAPSIDKRLNNRKGKVVVSSSKPSKASKKSVGVGPVKGWSKVLTPATKKRSLKRKEVPLSEPDYDVEQNIQDIMPSTKKGVAGKKIPANVLEVIIDNVSFHSVENVEKWTYVYQRRLALKRKLGKDALECKEVVNLIEDVGLMKSVTGFGNYYEMLMK</sequence>
<accession>A0A9D4WWH4</accession>
<protein>
    <recommendedName>
        <fullName evidence="4">Envelope-like protein</fullName>
    </recommendedName>
</protein>
<dbReference type="Proteomes" id="UP001058974">
    <property type="component" value="Chromosome 5"/>
</dbReference>
<organism evidence="2 3">
    <name type="scientific">Pisum sativum</name>
    <name type="common">Garden pea</name>
    <name type="synonym">Lathyrus oleraceus</name>
    <dbReference type="NCBI Taxonomy" id="3888"/>
    <lineage>
        <taxon>Eukaryota</taxon>
        <taxon>Viridiplantae</taxon>
        <taxon>Streptophyta</taxon>
        <taxon>Embryophyta</taxon>
        <taxon>Tracheophyta</taxon>
        <taxon>Spermatophyta</taxon>
        <taxon>Magnoliopsida</taxon>
        <taxon>eudicotyledons</taxon>
        <taxon>Gunneridae</taxon>
        <taxon>Pentapetalae</taxon>
        <taxon>rosids</taxon>
        <taxon>fabids</taxon>
        <taxon>Fabales</taxon>
        <taxon>Fabaceae</taxon>
        <taxon>Papilionoideae</taxon>
        <taxon>50 kb inversion clade</taxon>
        <taxon>NPAAA clade</taxon>
        <taxon>Hologalegina</taxon>
        <taxon>IRL clade</taxon>
        <taxon>Fabeae</taxon>
        <taxon>Lathyrus</taxon>
    </lineage>
</organism>
<comment type="caution">
    <text evidence="2">The sequence shown here is derived from an EMBL/GenBank/DDBJ whole genome shotgun (WGS) entry which is preliminary data.</text>
</comment>
<gene>
    <name evidence="2" type="ORF">KIW84_055766</name>
</gene>
<proteinExistence type="predicted"/>
<keyword evidence="3" id="KW-1185">Reference proteome</keyword>
<dbReference type="AlphaFoldDB" id="A0A9D4WWH4"/>
<dbReference type="Gramene" id="Psat05G0576600-T1">
    <property type="protein sequence ID" value="KAI5410384.1"/>
    <property type="gene ID" value="KIW84_055766"/>
</dbReference>
<evidence type="ECO:0000313" key="2">
    <source>
        <dbReference type="EMBL" id="KAI5410384.1"/>
    </source>
</evidence>
<reference evidence="2 3" key="1">
    <citation type="journal article" date="2022" name="Nat. Genet.">
        <title>Improved pea reference genome and pan-genome highlight genomic features and evolutionary characteristics.</title>
        <authorList>
            <person name="Yang T."/>
            <person name="Liu R."/>
            <person name="Luo Y."/>
            <person name="Hu S."/>
            <person name="Wang D."/>
            <person name="Wang C."/>
            <person name="Pandey M.K."/>
            <person name="Ge S."/>
            <person name="Xu Q."/>
            <person name="Li N."/>
            <person name="Li G."/>
            <person name="Huang Y."/>
            <person name="Saxena R.K."/>
            <person name="Ji Y."/>
            <person name="Li M."/>
            <person name="Yan X."/>
            <person name="He Y."/>
            <person name="Liu Y."/>
            <person name="Wang X."/>
            <person name="Xiang C."/>
            <person name="Varshney R.K."/>
            <person name="Ding H."/>
            <person name="Gao S."/>
            <person name="Zong X."/>
        </authorList>
    </citation>
    <scope>NUCLEOTIDE SEQUENCE [LARGE SCALE GENOMIC DNA]</scope>
    <source>
        <strain evidence="2 3">cv. Zhongwan 6</strain>
    </source>
</reference>
<name>A0A9D4WWH4_PEA</name>
<feature type="region of interest" description="Disordered" evidence="1">
    <location>
        <begin position="34"/>
        <end position="78"/>
    </location>
</feature>
<dbReference type="EMBL" id="JAMSHJ010000005">
    <property type="protein sequence ID" value="KAI5410384.1"/>
    <property type="molecule type" value="Genomic_DNA"/>
</dbReference>
<evidence type="ECO:0008006" key="4">
    <source>
        <dbReference type="Google" id="ProtNLM"/>
    </source>
</evidence>
<evidence type="ECO:0000313" key="3">
    <source>
        <dbReference type="Proteomes" id="UP001058974"/>
    </source>
</evidence>
<evidence type="ECO:0000256" key="1">
    <source>
        <dbReference type="SAM" id="MobiDB-lite"/>
    </source>
</evidence>
<feature type="compositionally biased region" description="Low complexity" evidence="1">
    <location>
        <begin position="61"/>
        <end position="78"/>
    </location>
</feature>